<feature type="transmembrane region" description="Helical" evidence="5">
    <location>
        <begin position="463"/>
        <end position="483"/>
    </location>
</feature>
<keyword evidence="2" id="KW-0677">Repeat</keyword>
<keyword evidence="8" id="KW-1185">Reference proteome</keyword>
<evidence type="ECO:0000256" key="3">
    <source>
        <dbReference type="ARBA" id="ARBA00023157"/>
    </source>
</evidence>
<dbReference type="InterPro" id="IPR051170">
    <property type="entry name" value="Neural/epithelial_adhesion"/>
</dbReference>
<dbReference type="SUPFAM" id="SSF48726">
    <property type="entry name" value="Immunoglobulin"/>
    <property type="match status" value="3"/>
</dbReference>
<feature type="domain" description="Ig-like" evidence="6">
    <location>
        <begin position="8"/>
        <end position="92"/>
    </location>
</feature>
<feature type="domain" description="Ig-like" evidence="6">
    <location>
        <begin position="109"/>
        <end position="189"/>
    </location>
</feature>
<dbReference type="Proteomes" id="UP000887574">
    <property type="component" value="Unplaced"/>
</dbReference>
<feature type="domain" description="Fibronectin type-III" evidence="7">
    <location>
        <begin position="363"/>
        <end position="455"/>
    </location>
</feature>
<keyword evidence="5" id="KW-0812">Transmembrane</keyword>
<dbReference type="PROSITE" id="PS50853">
    <property type="entry name" value="FN3"/>
    <property type="match status" value="2"/>
</dbReference>
<proteinExistence type="predicted"/>
<dbReference type="AlphaFoldDB" id="A0A915EC74"/>
<dbReference type="InterPro" id="IPR036179">
    <property type="entry name" value="Ig-like_dom_sf"/>
</dbReference>
<evidence type="ECO:0000259" key="7">
    <source>
        <dbReference type="PROSITE" id="PS50853"/>
    </source>
</evidence>
<dbReference type="InterPro" id="IPR036116">
    <property type="entry name" value="FN3_sf"/>
</dbReference>
<dbReference type="GO" id="GO:0043005">
    <property type="term" value="C:neuron projection"/>
    <property type="evidence" value="ECO:0007669"/>
    <property type="project" value="TreeGrafter"/>
</dbReference>
<dbReference type="PANTHER" id="PTHR12231">
    <property type="entry name" value="CTX-RELATED TYPE I TRANSMEMBRANE PROTEIN"/>
    <property type="match status" value="1"/>
</dbReference>
<keyword evidence="4" id="KW-0393">Immunoglobulin domain</keyword>
<dbReference type="PROSITE" id="PS50835">
    <property type="entry name" value="IG_LIKE"/>
    <property type="match status" value="3"/>
</dbReference>
<dbReference type="InterPro" id="IPR003961">
    <property type="entry name" value="FN3_dom"/>
</dbReference>
<keyword evidence="5" id="KW-0472">Membrane</keyword>
<dbReference type="CDD" id="cd00063">
    <property type="entry name" value="FN3"/>
    <property type="match status" value="1"/>
</dbReference>
<dbReference type="InterPro" id="IPR007110">
    <property type="entry name" value="Ig-like_dom"/>
</dbReference>
<protein>
    <submittedName>
        <fullName evidence="9">Uncharacterized protein</fullName>
    </submittedName>
</protein>
<dbReference type="InterPro" id="IPR003598">
    <property type="entry name" value="Ig_sub2"/>
</dbReference>
<feature type="domain" description="Ig-like" evidence="6">
    <location>
        <begin position="198"/>
        <end position="271"/>
    </location>
</feature>
<dbReference type="InterPro" id="IPR003599">
    <property type="entry name" value="Ig_sub"/>
</dbReference>
<dbReference type="SMART" id="SM00408">
    <property type="entry name" value="IGc2"/>
    <property type="match status" value="3"/>
</dbReference>
<dbReference type="WBParaSite" id="jg5131">
    <property type="protein sequence ID" value="jg5131"/>
    <property type="gene ID" value="jg5131"/>
</dbReference>
<evidence type="ECO:0000256" key="4">
    <source>
        <dbReference type="ARBA" id="ARBA00023319"/>
    </source>
</evidence>
<dbReference type="SMART" id="SM00409">
    <property type="entry name" value="IG"/>
    <property type="match status" value="3"/>
</dbReference>
<organism evidence="8 9">
    <name type="scientific">Ditylenchus dipsaci</name>
    <dbReference type="NCBI Taxonomy" id="166011"/>
    <lineage>
        <taxon>Eukaryota</taxon>
        <taxon>Metazoa</taxon>
        <taxon>Ecdysozoa</taxon>
        <taxon>Nematoda</taxon>
        <taxon>Chromadorea</taxon>
        <taxon>Rhabditida</taxon>
        <taxon>Tylenchina</taxon>
        <taxon>Tylenchomorpha</taxon>
        <taxon>Sphaerularioidea</taxon>
        <taxon>Anguinidae</taxon>
        <taxon>Anguininae</taxon>
        <taxon>Ditylenchus</taxon>
    </lineage>
</organism>
<dbReference type="CDD" id="cd00096">
    <property type="entry name" value="Ig"/>
    <property type="match status" value="1"/>
</dbReference>
<sequence length="530" mass="60203">MVLHIAYGAVINKADLSSKTVVEGNAVLWRCSVDNKSRHAQPNSTQFKWLRHGLPISFLEVGLRSHINNGEFGIVSVKRSDHGWYVCEASNGFIKPDTANVFLDVQYKPTISTTQIHFYTLPTNSSSQIECRFEANPPVTLIHWTKNGQSVPNSSPANPFVQVVDALENDSGVYTCRAENAVGTSVLVEVHVLVVEPPQFSTLPPPFVYISAGQKLEIECGGFGDPMPTQFWSRNGKRLPLSSPCLVIPYISHQDYGVYECTISNSVATLTHQTQCMGRRSLKLSWTPGYSGTNPQSFRIFHRQVAENKDWKTSEFIDSSEFILENLQDFGAYQYLLEASNKHGEFNCTLPRREYHTCSILHSPTNLRLDSSGNETDKYILVRWDKVLEASSYEVKYRPENHLAYRKLTEVKEPEIRLDKQKLNFNHSIEFTVQSLRPFYNSSEASEKIVYIPAKPHLKFANGYLLAGGLVLIITCLCLLLVNRKKRLDSKRRKINEEKQREVFGNYIFPHNLVSNEWWEGDDRGTSLNT</sequence>
<evidence type="ECO:0000256" key="5">
    <source>
        <dbReference type="SAM" id="Phobius"/>
    </source>
</evidence>
<dbReference type="Pfam" id="PF13927">
    <property type="entry name" value="Ig_3"/>
    <property type="match status" value="3"/>
</dbReference>
<keyword evidence="1" id="KW-0732">Signal</keyword>
<evidence type="ECO:0000313" key="9">
    <source>
        <dbReference type="WBParaSite" id="jg5131"/>
    </source>
</evidence>
<keyword evidence="5" id="KW-1133">Transmembrane helix</keyword>
<evidence type="ECO:0000259" key="6">
    <source>
        <dbReference type="PROSITE" id="PS50835"/>
    </source>
</evidence>
<dbReference type="Gene3D" id="2.60.40.10">
    <property type="entry name" value="Immunoglobulins"/>
    <property type="match status" value="4"/>
</dbReference>
<evidence type="ECO:0000313" key="8">
    <source>
        <dbReference type="Proteomes" id="UP000887574"/>
    </source>
</evidence>
<keyword evidence="3" id="KW-1015">Disulfide bond</keyword>
<dbReference type="InterPro" id="IPR013783">
    <property type="entry name" value="Ig-like_fold"/>
</dbReference>
<reference evidence="9" key="1">
    <citation type="submission" date="2022-11" db="UniProtKB">
        <authorList>
            <consortium name="WormBaseParasite"/>
        </authorList>
    </citation>
    <scope>IDENTIFICATION</scope>
</reference>
<dbReference type="SUPFAM" id="SSF49265">
    <property type="entry name" value="Fibronectin type III"/>
    <property type="match status" value="1"/>
</dbReference>
<name>A0A915EC74_9BILA</name>
<evidence type="ECO:0000256" key="2">
    <source>
        <dbReference type="ARBA" id="ARBA00022737"/>
    </source>
</evidence>
<dbReference type="PANTHER" id="PTHR12231:SF253">
    <property type="entry name" value="DPR-INTERACTING PROTEIN ETA, ISOFORM B-RELATED"/>
    <property type="match status" value="1"/>
</dbReference>
<accession>A0A915EC74</accession>
<evidence type="ECO:0000256" key="1">
    <source>
        <dbReference type="ARBA" id="ARBA00022729"/>
    </source>
</evidence>
<feature type="domain" description="Fibronectin type-III" evidence="7">
    <location>
        <begin position="266"/>
        <end position="360"/>
    </location>
</feature>